<sequence>MGRRRSKAQAKPRPIIARRPVTTSGGSRLRHQKKLSSSSSSSLLDEKKKNTKKKKNSSSYSQTTRNKRLIRLHKNVNFAEAVTTICDARARGIAPTTVDCNKLLSAGVRAGLWEDVLAGLQAMRGRTEPIHSSLAPEGTAAAACANITPSVVSYAVTVRVLGAAGQSVRALEVFSWMAQDGVAPDAVAFNAAVSACGTCADAMRLLGEAQAAGLADVVTFNAALATLARGGEVRRAEDLLDAMTARKHAGRAAPAPNAVSFVTLIAALGSAGDADRALALLRRMPAAGLEPSVRAHNAALAALEAADRWRDALVLLGAMARDGVTPDGVSLRTALYACCAKSAGKSEEADADLADAKLNAQERERVQRGVQLLEAIEAGRFTKVPSPDYQMFHVVIQAAGAVGMHDVASAISRRLMASTAIELRAHALVELPSPRGRVELSNGPSGAGAEECERLVRRVRKETQFEHVLSALPYAFAQDASKTDDDKCRSLAFHCEKKALALALHAAGTSRVTLPRIEVNIRMCSDCQAFYAHAATLTGRVLECVEQQSKNTRVFHPVNKL</sequence>
<keyword evidence="5" id="KW-1185">Reference proteome</keyword>
<dbReference type="InterPro" id="IPR011990">
    <property type="entry name" value="TPR-like_helical_dom_sf"/>
</dbReference>
<keyword evidence="1" id="KW-0677">Repeat</keyword>
<dbReference type="Proteomes" id="UP000660262">
    <property type="component" value="Unassembled WGS sequence"/>
</dbReference>
<evidence type="ECO:0000256" key="1">
    <source>
        <dbReference type="ARBA" id="ARBA00022737"/>
    </source>
</evidence>
<organism evidence="4 5">
    <name type="scientific">Pycnococcus provasolii</name>
    <dbReference type="NCBI Taxonomy" id="41880"/>
    <lineage>
        <taxon>Eukaryota</taxon>
        <taxon>Viridiplantae</taxon>
        <taxon>Chlorophyta</taxon>
        <taxon>Pseudoscourfieldiophyceae</taxon>
        <taxon>Pseudoscourfieldiales</taxon>
        <taxon>Pycnococcaceae</taxon>
        <taxon>Pycnococcus</taxon>
    </lineage>
</organism>
<proteinExistence type="predicted"/>
<dbReference type="PANTHER" id="PTHR47936:SF1">
    <property type="entry name" value="PENTATRICOPEPTIDE REPEAT-CONTAINING PROTEIN GUN1, CHLOROPLASTIC"/>
    <property type="match status" value="1"/>
</dbReference>
<feature type="repeat" description="PPR" evidence="2">
    <location>
        <begin position="150"/>
        <end position="184"/>
    </location>
</feature>
<dbReference type="Pfam" id="PF01535">
    <property type="entry name" value="PPR"/>
    <property type="match status" value="2"/>
</dbReference>
<dbReference type="Gene3D" id="1.25.40.10">
    <property type="entry name" value="Tetratricopeptide repeat domain"/>
    <property type="match status" value="2"/>
</dbReference>
<dbReference type="NCBIfam" id="TIGR00756">
    <property type="entry name" value="PPR"/>
    <property type="match status" value="1"/>
</dbReference>
<evidence type="ECO:0008006" key="6">
    <source>
        <dbReference type="Google" id="ProtNLM"/>
    </source>
</evidence>
<dbReference type="PROSITE" id="PS51375">
    <property type="entry name" value="PPR"/>
    <property type="match status" value="3"/>
</dbReference>
<name>A0A830HAA9_9CHLO</name>
<evidence type="ECO:0000313" key="5">
    <source>
        <dbReference type="Proteomes" id="UP000660262"/>
    </source>
</evidence>
<dbReference type="EMBL" id="BNJQ01000006">
    <property type="protein sequence ID" value="GHP04024.1"/>
    <property type="molecule type" value="Genomic_DNA"/>
</dbReference>
<dbReference type="PANTHER" id="PTHR47936">
    <property type="entry name" value="PPR_LONG DOMAIN-CONTAINING PROTEIN"/>
    <property type="match status" value="1"/>
</dbReference>
<feature type="compositionally biased region" description="Basic residues" evidence="3">
    <location>
        <begin position="1"/>
        <end position="10"/>
    </location>
</feature>
<protein>
    <recommendedName>
        <fullName evidence="6">DYW domain-containing protein</fullName>
    </recommendedName>
</protein>
<evidence type="ECO:0000313" key="4">
    <source>
        <dbReference type="EMBL" id="GHP04024.1"/>
    </source>
</evidence>
<dbReference type="Pfam" id="PF13812">
    <property type="entry name" value="PPR_3"/>
    <property type="match status" value="1"/>
</dbReference>
<feature type="repeat" description="PPR" evidence="2">
    <location>
        <begin position="216"/>
        <end position="250"/>
    </location>
</feature>
<reference evidence="4" key="1">
    <citation type="submission" date="2020-10" db="EMBL/GenBank/DDBJ databases">
        <title>Unveiling of a novel bifunctional photoreceptor, Dualchrome1, isolated from a cosmopolitan green alga.</title>
        <authorList>
            <person name="Suzuki S."/>
            <person name="Kawachi M."/>
        </authorList>
    </citation>
    <scope>NUCLEOTIDE SEQUENCE</scope>
    <source>
        <strain evidence="4">NIES 2893</strain>
    </source>
</reference>
<gene>
    <name evidence="4" type="ORF">PPROV_000277800</name>
</gene>
<feature type="repeat" description="PPR" evidence="2">
    <location>
        <begin position="257"/>
        <end position="291"/>
    </location>
</feature>
<dbReference type="AlphaFoldDB" id="A0A830HAA9"/>
<comment type="caution">
    <text evidence="4">The sequence shown here is derived from an EMBL/GenBank/DDBJ whole genome shotgun (WGS) entry which is preliminary data.</text>
</comment>
<feature type="region of interest" description="Disordered" evidence="3">
    <location>
        <begin position="1"/>
        <end position="66"/>
    </location>
</feature>
<dbReference type="InterPro" id="IPR002885">
    <property type="entry name" value="PPR_rpt"/>
</dbReference>
<evidence type="ECO:0000256" key="3">
    <source>
        <dbReference type="SAM" id="MobiDB-lite"/>
    </source>
</evidence>
<dbReference type="OrthoDB" id="542639at2759"/>
<evidence type="ECO:0000256" key="2">
    <source>
        <dbReference type="PROSITE-ProRule" id="PRU00708"/>
    </source>
</evidence>
<accession>A0A830HAA9</accession>